<dbReference type="InterPro" id="IPR036942">
    <property type="entry name" value="Beta-barrel_TonB_sf"/>
</dbReference>
<evidence type="ECO:0000256" key="17">
    <source>
        <dbReference type="SAM" id="SignalP"/>
    </source>
</evidence>
<accession>A0A6S7BY43</accession>
<evidence type="ECO:0000256" key="5">
    <source>
        <dbReference type="ARBA" id="ARBA00022496"/>
    </source>
</evidence>
<keyword evidence="13 14" id="KW-0998">Cell outer membrane</keyword>
<evidence type="ECO:0000256" key="15">
    <source>
        <dbReference type="RuleBase" id="RU003357"/>
    </source>
</evidence>
<feature type="signal peptide" evidence="17">
    <location>
        <begin position="1"/>
        <end position="27"/>
    </location>
</feature>
<dbReference type="GO" id="GO:0015344">
    <property type="term" value="F:siderophore uptake transmembrane transporter activity"/>
    <property type="evidence" value="ECO:0007669"/>
    <property type="project" value="TreeGrafter"/>
</dbReference>
<feature type="compositionally biased region" description="Low complexity" evidence="16">
    <location>
        <begin position="33"/>
        <end position="52"/>
    </location>
</feature>
<feature type="domain" description="TonB-dependent receptor-like beta-barrel" evidence="18">
    <location>
        <begin position="314"/>
        <end position="715"/>
    </location>
</feature>
<dbReference type="Pfam" id="PF07715">
    <property type="entry name" value="Plug"/>
    <property type="match status" value="1"/>
</dbReference>
<dbReference type="Gene3D" id="2.170.130.10">
    <property type="entry name" value="TonB-dependent receptor, plug domain"/>
    <property type="match status" value="1"/>
</dbReference>
<evidence type="ECO:0000256" key="3">
    <source>
        <dbReference type="ARBA" id="ARBA00022448"/>
    </source>
</evidence>
<evidence type="ECO:0000256" key="11">
    <source>
        <dbReference type="ARBA" id="ARBA00023136"/>
    </source>
</evidence>
<keyword evidence="3 14" id="KW-0813">Transport</keyword>
<evidence type="ECO:0000259" key="19">
    <source>
        <dbReference type="Pfam" id="PF07715"/>
    </source>
</evidence>
<feature type="chain" id="PRO_5029015569" evidence="17">
    <location>
        <begin position="28"/>
        <end position="745"/>
    </location>
</feature>
<reference evidence="20 21" key="1">
    <citation type="submission" date="2020-04" db="EMBL/GenBank/DDBJ databases">
        <authorList>
            <person name="De Canck E."/>
        </authorList>
    </citation>
    <scope>NUCLEOTIDE SEQUENCE [LARGE SCALE GENOMIC DNA]</scope>
    <source>
        <strain evidence="20 21">LMG 28614</strain>
    </source>
</reference>
<comment type="similarity">
    <text evidence="2 14 15">Belongs to the TonB-dependent receptor family.</text>
</comment>
<keyword evidence="9" id="KW-0406">Ion transport</keyword>
<dbReference type="PANTHER" id="PTHR32552">
    <property type="entry name" value="FERRICHROME IRON RECEPTOR-RELATED"/>
    <property type="match status" value="1"/>
</dbReference>
<feature type="domain" description="TonB-dependent receptor plug" evidence="19">
    <location>
        <begin position="90"/>
        <end position="187"/>
    </location>
</feature>
<evidence type="ECO:0000313" key="20">
    <source>
        <dbReference type="EMBL" id="CAB3807872.1"/>
    </source>
</evidence>
<evidence type="ECO:0000256" key="13">
    <source>
        <dbReference type="ARBA" id="ARBA00023237"/>
    </source>
</evidence>
<evidence type="ECO:0000256" key="12">
    <source>
        <dbReference type="ARBA" id="ARBA00023170"/>
    </source>
</evidence>
<comment type="subcellular location">
    <subcellularLocation>
        <location evidence="1 14">Cell outer membrane</location>
        <topology evidence="1 14">Multi-pass membrane protein</topology>
    </subcellularLocation>
</comment>
<dbReference type="GO" id="GO:0009279">
    <property type="term" value="C:cell outer membrane"/>
    <property type="evidence" value="ECO:0007669"/>
    <property type="project" value="UniProtKB-SubCell"/>
</dbReference>
<dbReference type="Pfam" id="PF00593">
    <property type="entry name" value="TonB_dep_Rec_b-barrel"/>
    <property type="match status" value="1"/>
</dbReference>
<evidence type="ECO:0000256" key="14">
    <source>
        <dbReference type="PROSITE-ProRule" id="PRU01360"/>
    </source>
</evidence>
<keyword evidence="21" id="KW-1185">Reference proteome</keyword>
<dbReference type="PANTHER" id="PTHR32552:SF68">
    <property type="entry name" value="FERRICHROME OUTER MEMBRANE TRANSPORTER_PHAGE RECEPTOR"/>
    <property type="match status" value="1"/>
</dbReference>
<evidence type="ECO:0000256" key="7">
    <source>
        <dbReference type="ARBA" id="ARBA00022729"/>
    </source>
</evidence>
<evidence type="ECO:0000256" key="16">
    <source>
        <dbReference type="SAM" id="MobiDB-lite"/>
    </source>
</evidence>
<keyword evidence="4 14" id="KW-1134">Transmembrane beta strand</keyword>
<evidence type="ECO:0000313" key="21">
    <source>
        <dbReference type="Proteomes" id="UP000494365"/>
    </source>
</evidence>
<dbReference type="SUPFAM" id="SSF56935">
    <property type="entry name" value="Porins"/>
    <property type="match status" value="1"/>
</dbReference>
<dbReference type="InterPro" id="IPR010105">
    <property type="entry name" value="TonB_sidphr_rcpt"/>
</dbReference>
<dbReference type="InterPro" id="IPR000531">
    <property type="entry name" value="Beta-barrel_TonB"/>
</dbReference>
<dbReference type="GO" id="GO:0038023">
    <property type="term" value="F:signaling receptor activity"/>
    <property type="evidence" value="ECO:0007669"/>
    <property type="project" value="InterPro"/>
</dbReference>
<keyword evidence="11 14" id="KW-0472">Membrane</keyword>
<dbReference type="CDD" id="cd01347">
    <property type="entry name" value="ligand_gated_channel"/>
    <property type="match status" value="1"/>
</dbReference>
<dbReference type="EMBL" id="CADIKK010000053">
    <property type="protein sequence ID" value="CAB3807872.1"/>
    <property type="molecule type" value="Genomic_DNA"/>
</dbReference>
<dbReference type="RefSeq" id="WP_175153583.1">
    <property type="nucleotide sequence ID" value="NZ_CADIKK010000053.1"/>
</dbReference>
<dbReference type="NCBIfam" id="TIGR01783">
    <property type="entry name" value="TonB-siderophor"/>
    <property type="match status" value="1"/>
</dbReference>
<evidence type="ECO:0000256" key="9">
    <source>
        <dbReference type="ARBA" id="ARBA00023065"/>
    </source>
</evidence>
<keyword evidence="5" id="KW-0410">Iron transport</keyword>
<protein>
    <submittedName>
        <fullName evidence="20">Metal-pseudopaline receptor CntO</fullName>
    </submittedName>
</protein>
<dbReference type="InterPro" id="IPR012910">
    <property type="entry name" value="Plug_dom"/>
</dbReference>
<keyword evidence="7 17" id="KW-0732">Signal</keyword>
<dbReference type="InterPro" id="IPR037066">
    <property type="entry name" value="Plug_dom_sf"/>
</dbReference>
<evidence type="ECO:0000256" key="1">
    <source>
        <dbReference type="ARBA" id="ARBA00004571"/>
    </source>
</evidence>
<dbReference type="Proteomes" id="UP000494365">
    <property type="component" value="Unassembled WGS sequence"/>
</dbReference>
<evidence type="ECO:0000256" key="4">
    <source>
        <dbReference type="ARBA" id="ARBA00022452"/>
    </source>
</evidence>
<feature type="region of interest" description="Disordered" evidence="16">
    <location>
        <begin position="33"/>
        <end position="53"/>
    </location>
</feature>
<sequence length="745" mass="80989">MNVPRSRTAIAVSALFAALSFVHVAKAQQVQQGQPQQAQGQQTQAPQTQPAGSLGEVSVNAATGAVARDHNVNDPYQVTGVSKTGTVLGDLPMSVQEIPRGLLTEQGATKLQQAVSNASGVSVGGTDAKGFFDHFVIRGLQAQVYTDGFSDGDQVNGVVHSLNGVERVEILEGPGSSLFGSGPPGGTINIVHYTPSPQLHYGANVQAGSFGTVTGSAYVTGPTDVPGLNYRVDATGASSDGFRDLAYWNKEIRTALQWKLGDHKFDFSIEAQDTRSTPDSYGLIYLNGAPIHSVPIVAKYSTPFAFARSNYVRPTLTDAWRVSDFLTINNRLSFLHRSLEFDGNGDSSSTKVVGEEVVHRQLRQQDDSDNTVDYQLEPVWKFKTGSVGHTLLTGFEYMHQTINTDRATADLPNIPDVFAPVPPETSIANLTFLCDSRHSCDNDHLVGNFYSLYATDQVDVTDKLKLRAGLRKDWWDTSLTPNITVPGRVDNEGEPVLAGHTYTRNDAPVSWNIGVLYKLTPWMSPYFGVSRSYLTNFNSEDTQTGIGEPESALQYEAGIKFSFLDDRYVLNTALFDVSRSNVASPLTLNGIETVVFDSQKTRGAEASLDATITRQWHLIANFTAQHAYVTSNPQGVSAVGNNPQDVPAYMANLWTTYDFSIYGVPGFHVGAGANYMSRVYSDIRNINSAPAYVIANAAFGYRAQHWGVDLNVHNLTNRRYFVAANMAGAYVGDPLSAYVTLHADF</sequence>
<keyword evidence="10 15" id="KW-0798">TonB box</keyword>
<dbReference type="InterPro" id="IPR039426">
    <property type="entry name" value="TonB-dep_rcpt-like"/>
</dbReference>
<evidence type="ECO:0000259" key="18">
    <source>
        <dbReference type="Pfam" id="PF00593"/>
    </source>
</evidence>
<keyword evidence="12 20" id="KW-0675">Receptor</keyword>
<organism evidence="20 21">
    <name type="scientific">Paraburkholderia ultramafica</name>
    <dbReference type="NCBI Taxonomy" id="1544867"/>
    <lineage>
        <taxon>Bacteria</taxon>
        <taxon>Pseudomonadati</taxon>
        <taxon>Pseudomonadota</taxon>
        <taxon>Betaproteobacteria</taxon>
        <taxon>Burkholderiales</taxon>
        <taxon>Burkholderiaceae</taxon>
        <taxon>Paraburkholderia</taxon>
    </lineage>
</organism>
<dbReference type="AlphaFoldDB" id="A0A6S7BY43"/>
<evidence type="ECO:0000256" key="10">
    <source>
        <dbReference type="ARBA" id="ARBA00023077"/>
    </source>
</evidence>
<evidence type="ECO:0000256" key="6">
    <source>
        <dbReference type="ARBA" id="ARBA00022692"/>
    </source>
</evidence>
<evidence type="ECO:0000256" key="8">
    <source>
        <dbReference type="ARBA" id="ARBA00023004"/>
    </source>
</evidence>
<proteinExistence type="inferred from homology"/>
<keyword evidence="6 14" id="KW-0812">Transmembrane</keyword>
<evidence type="ECO:0000256" key="2">
    <source>
        <dbReference type="ARBA" id="ARBA00009810"/>
    </source>
</evidence>
<gene>
    <name evidence="20" type="primary">cntO_2</name>
    <name evidence="20" type="ORF">LMG28614_06688</name>
</gene>
<dbReference type="PROSITE" id="PS52016">
    <property type="entry name" value="TONB_DEPENDENT_REC_3"/>
    <property type="match status" value="1"/>
</dbReference>
<dbReference type="Gene3D" id="2.40.170.20">
    <property type="entry name" value="TonB-dependent receptor, beta-barrel domain"/>
    <property type="match status" value="1"/>
</dbReference>
<dbReference type="GO" id="GO:0015891">
    <property type="term" value="P:siderophore transport"/>
    <property type="evidence" value="ECO:0007669"/>
    <property type="project" value="InterPro"/>
</dbReference>
<name>A0A6S7BY43_9BURK</name>
<keyword evidence="8" id="KW-0408">Iron</keyword>